<keyword evidence="1" id="KW-0121">Carboxypeptidase</keyword>
<feature type="region of interest" description="Disordered" evidence="9">
    <location>
        <begin position="643"/>
        <end position="729"/>
    </location>
</feature>
<dbReference type="InterPro" id="IPR001460">
    <property type="entry name" value="PCN-bd_Tpept"/>
</dbReference>
<reference evidence="13" key="1">
    <citation type="submission" date="2022-12" db="EMBL/GenBank/DDBJ databases">
        <title>Paraconexibacter alkalitolerans sp. nov. and Baekduia alba sp. nov., isolated from soil and emended description of the genera Paraconexibacter (Chun et al., 2020) and Baekduia (An et al., 2020).</title>
        <authorList>
            <person name="Vieira S."/>
            <person name="Huber K.J."/>
            <person name="Geppert A."/>
            <person name="Wolf J."/>
            <person name="Neumann-Schaal M."/>
            <person name="Muesken M."/>
            <person name="Overmann J."/>
        </authorList>
    </citation>
    <scope>NUCLEOTIDE SEQUENCE</scope>
    <source>
        <strain evidence="13">AEG42_29</strain>
    </source>
</reference>
<organism evidence="13">
    <name type="scientific">Paraconexibacter sp. AEG42_29</name>
    <dbReference type="NCBI Taxonomy" id="2997339"/>
    <lineage>
        <taxon>Bacteria</taxon>
        <taxon>Bacillati</taxon>
        <taxon>Actinomycetota</taxon>
        <taxon>Thermoleophilia</taxon>
        <taxon>Solirubrobacterales</taxon>
        <taxon>Paraconexibacteraceae</taxon>
        <taxon>Paraconexibacter</taxon>
    </lineage>
</organism>
<evidence type="ECO:0000256" key="1">
    <source>
        <dbReference type="ARBA" id="ARBA00022645"/>
    </source>
</evidence>
<dbReference type="GO" id="GO:0006508">
    <property type="term" value="P:proteolysis"/>
    <property type="evidence" value="ECO:0007669"/>
    <property type="project" value="UniProtKB-KW"/>
</dbReference>
<keyword evidence="3" id="KW-0328">Glycosyltransferase</keyword>
<dbReference type="Pfam" id="PF00912">
    <property type="entry name" value="Transgly"/>
    <property type="match status" value="1"/>
</dbReference>
<dbReference type="GO" id="GO:0008955">
    <property type="term" value="F:peptidoglycan glycosyltransferase activity"/>
    <property type="evidence" value="ECO:0007669"/>
    <property type="project" value="UniProtKB-EC"/>
</dbReference>
<dbReference type="SUPFAM" id="SSF53955">
    <property type="entry name" value="Lysozyme-like"/>
    <property type="match status" value="1"/>
</dbReference>
<keyword evidence="2" id="KW-0645">Protease</keyword>
<dbReference type="InterPro" id="IPR012338">
    <property type="entry name" value="Beta-lactam/transpept-like"/>
</dbReference>
<evidence type="ECO:0000256" key="3">
    <source>
        <dbReference type="ARBA" id="ARBA00022676"/>
    </source>
</evidence>
<evidence type="ECO:0000256" key="10">
    <source>
        <dbReference type="SAM" id="Phobius"/>
    </source>
</evidence>
<dbReference type="InterPro" id="IPR050396">
    <property type="entry name" value="Glycosyltr_51/Transpeptidase"/>
</dbReference>
<keyword evidence="10" id="KW-0472">Membrane</keyword>
<dbReference type="Gene3D" id="1.10.3810.10">
    <property type="entry name" value="Biosynthetic peptidoglycan transglycosylase-like"/>
    <property type="match status" value="1"/>
</dbReference>
<proteinExistence type="predicted"/>
<comment type="catalytic activity">
    <reaction evidence="8">
        <text>[GlcNAc-(1-&gt;4)-Mur2Ac(oyl-L-Ala-gamma-D-Glu-L-Lys-D-Ala-D-Ala)](n)-di-trans,octa-cis-undecaprenyl diphosphate + beta-D-GlcNAc-(1-&gt;4)-Mur2Ac(oyl-L-Ala-gamma-D-Glu-L-Lys-D-Ala-D-Ala)-di-trans,octa-cis-undecaprenyl diphosphate = [GlcNAc-(1-&gt;4)-Mur2Ac(oyl-L-Ala-gamma-D-Glu-L-Lys-D-Ala-D-Ala)](n+1)-di-trans,octa-cis-undecaprenyl diphosphate + di-trans,octa-cis-undecaprenyl diphosphate + H(+)</text>
        <dbReference type="Rhea" id="RHEA:23708"/>
        <dbReference type="Rhea" id="RHEA-COMP:9602"/>
        <dbReference type="Rhea" id="RHEA-COMP:9603"/>
        <dbReference type="ChEBI" id="CHEBI:15378"/>
        <dbReference type="ChEBI" id="CHEBI:58405"/>
        <dbReference type="ChEBI" id="CHEBI:60033"/>
        <dbReference type="ChEBI" id="CHEBI:78435"/>
        <dbReference type="EC" id="2.4.99.28"/>
    </reaction>
</comment>
<feature type="transmembrane region" description="Helical" evidence="10">
    <location>
        <begin position="20"/>
        <end position="45"/>
    </location>
</feature>
<evidence type="ECO:0000256" key="7">
    <source>
        <dbReference type="ARBA" id="ARBA00034000"/>
    </source>
</evidence>
<feature type="domain" description="Penicillin-binding protein transpeptidase" evidence="11">
    <location>
        <begin position="349"/>
        <end position="597"/>
    </location>
</feature>
<dbReference type="Gene3D" id="3.40.710.10">
    <property type="entry name" value="DD-peptidase/beta-lactamase superfamily"/>
    <property type="match status" value="1"/>
</dbReference>
<evidence type="ECO:0000256" key="9">
    <source>
        <dbReference type="SAM" id="MobiDB-lite"/>
    </source>
</evidence>
<evidence type="ECO:0000256" key="5">
    <source>
        <dbReference type="ARBA" id="ARBA00022801"/>
    </source>
</evidence>
<protein>
    <recommendedName>
        <fullName evidence="14">Penicillin-insensitive transglycosylase</fullName>
    </recommendedName>
</protein>
<gene>
    <name evidence="13" type="ORF">DSM112329_05314</name>
</gene>
<dbReference type="SUPFAM" id="SSF56601">
    <property type="entry name" value="beta-lactamase/transpeptidase-like"/>
    <property type="match status" value="1"/>
</dbReference>
<evidence type="ECO:0000256" key="6">
    <source>
        <dbReference type="ARBA" id="ARBA00023268"/>
    </source>
</evidence>
<dbReference type="GO" id="GO:0009002">
    <property type="term" value="F:serine-type D-Ala-D-Ala carboxypeptidase activity"/>
    <property type="evidence" value="ECO:0007669"/>
    <property type="project" value="UniProtKB-EC"/>
</dbReference>
<keyword evidence="4" id="KW-0808">Transferase</keyword>
<keyword evidence="10" id="KW-1133">Transmembrane helix</keyword>
<dbReference type="RefSeq" id="WP_354699594.1">
    <property type="nucleotide sequence ID" value="NZ_CP114014.1"/>
</dbReference>
<accession>A0AAU7B386</accession>
<dbReference type="GO" id="GO:0008658">
    <property type="term" value="F:penicillin binding"/>
    <property type="evidence" value="ECO:0007669"/>
    <property type="project" value="InterPro"/>
</dbReference>
<dbReference type="InterPro" id="IPR036950">
    <property type="entry name" value="PBP_transglycosylase"/>
</dbReference>
<evidence type="ECO:0008006" key="14">
    <source>
        <dbReference type="Google" id="ProtNLM"/>
    </source>
</evidence>
<feature type="compositionally biased region" description="Gly residues" evidence="9">
    <location>
        <begin position="684"/>
        <end position="693"/>
    </location>
</feature>
<keyword evidence="5" id="KW-0378">Hydrolase</keyword>
<feature type="compositionally biased region" description="Pro residues" evidence="9">
    <location>
        <begin position="702"/>
        <end position="716"/>
    </location>
</feature>
<dbReference type="PANTHER" id="PTHR32282:SF33">
    <property type="entry name" value="PEPTIDOGLYCAN GLYCOSYLTRANSFERASE"/>
    <property type="match status" value="1"/>
</dbReference>
<dbReference type="PANTHER" id="PTHR32282">
    <property type="entry name" value="BINDING PROTEIN TRANSPEPTIDASE, PUTATIVE-RELATED"/>
    <property type="match status" value="1"/>
</dbReference>
<dbReference type="AlphaFoldDB" id="A0AAU7B386"/>
<dbReference type="EMBL" id="CP114014">
    <property type="protein sequence ID" value="XAY08413.1"/>
    <property type="molecule type" value="Genomic_DNA"/>
</dbReference>
<comment type="catalytic activity">
    <reaction evidence="7">
        <text>Preferential cleavage: (Ac)2-L-Lys-D-Ala-|-D-Ala. Also transpeptidation of peptidyl-alanyl moieties that are N-acyl substituents of D-alanine.</text>
        <dbReference type="EC" id="3.4.16.4"/>
    </reaction>
</comment>
<name>A0AAU7B386_9ACTN</name>
<dbReference type="InterPro" id="IPR001264">
    <property type="entry name" value="Glyco_trans_51"/>
</dbReference>
<keyword evidence="6" id="KW-0511">Multifunctional enzyme</keyword>
<dbReference type="Pfam" id="PF00905">
    <property type="entry name" value="Transpeptidase"/>
    <property type="match status" value="1"/>
</dbReference>
<evidence type="ECO:0000256" key="8">
    <source>
        <dbReference type="ARBA" id="ARBA00049902"/>
    </source>
</evidence>
<keyword evidence="10" id="KW-0812">Transmembrane</keyword>
<evidence type="ECO:0000313" key="13">
    <source>
        <dbReference type="EMBL" id="XAY08413.1"/>
    </source>
</evidence>
<evidence type="ECO:0000256" key="2">
    <source>
        <dbReference type="ARBA" id="ARBA00022670"/>
    </source>
</evidence>
<sequence>MASRRERQRRRNRSKNGSGLFILLTGGVITAITAIVALSFVGYVVSVANSAPDISELKPLDQGENSIVYASDGKTRLGVIQSDVLRTPVNSTDIPQVMKDATVAIEDQRFYQHKGVDFEGVVRAAIKNFQSEEGKVQGGSTLTMQLIKNLYSRDKKRDYKRKIREAKLAEELENVHPGRPGKTWILTKYLNSVPYGNDPSGKEAIGVQAAARVYFNKRASELTLPESAMLAGLPQAPSQYNPYVKKDAALERRNEVLKKMLDLGYISTAQYSDALDTPIQLHKTKYYAATREAYFFEYVRKELVRKYTKKVVDRGGLKVFTTVDFDQQRKARNAIAGRLSVPGSPQAALVSISPRTGHIRAMASSTRFADSKYNLATQAKRQPGSTFKIIVLMTAIRRGVDINKTSYVSKPLKFNDPTYGKIDVTNSDRGSGGGSKSLFQAVVSSDNTVFQQLDLDLGPPAVTATARLMGIRSQLQSLPAEALGGMRNCCTPLEMARAFTSINDGGYRISPVAITKVIKADGTVDTSLGKPNKVKIFTDGETYEAIQAMKGNVRSGTGTAANLGFCPAAGKTGTTSGFKDAWFNGMTSNLNTTVWVGYKQPRPMTAVPNYGTMFGGDAPAEIWHDYMTSAVDRKTCRDWEKPVTPFVSQPFDGKYAKSSPGGPAPQDDTGGFQDQNVAPVEPGTGVGTGGGGTTYDPNAQPVTPPANEPVTPPAATPDPGTAGGIAPPG</sequence>
<feature type="domain" description="Glycosyl transferase family 51" evidence="12">
    <location>
        <begin position="79"/>
        <end position="260"/>
    </location>
</feature>
<dbReference type="KEGG" id="parq:DSM112329_05314"/>
<evidence type="ECO:0000256" key="4">
    <source>
        <dbReference type="ARBA" id="ARBA00022679"/>
    </source>
</evidence>
<evidence type="ECO:0000259" key="11">
    <source>
        <dbReference type="Pfam" id="PF00905"/>
    </source>
</evidence>
<dbReference type="InterPro" id="IPR023346">
    <property type="entry name" value="Lysozyme-like_dom_sf"/>
</dbReference>
<evidence type="ECO:0000259" key="12">
    <source>
        <dbReference type="Pfam" id="PF00912"/>
    </source>
</evidence>